<dbReference type="SMART" id="SM00347">
    <property type="entry name" value="HTH_MARR"/>
    <property type="match status" value="1"/>
</dbReference>
<dbReference type="PANTHER" id="PTHR39515">
    <property type="entry name" value="CONSERVED PROTEIN"/>
    <property type="match status" value="1"/>
</dbReference>
<proteinExistence type="predicted"/>
<dbReference type="InterPro" id="IPR000835">
    <property type="entry name" value="HTH_MarR-typ"/>
</dbReference>
<comment type="caution">
    <text evidence="2">The sequence shown here is derived from an EMBL/GenBank/DDBJ whole genome shotgun (WGS) entry which is preliminary data.</text>
</comment>
<dbReference type="Proteomes" id="UP000244867">
    <property type="component" value="Unassembled WGS sequence"/>
</dbReference>
<dbReference type="GO" id="GO:0003700">
    <property type="term" value="F:DNA-binding transcription factor activity"/>
    <property type="evidence" value="ECO:0007669"/>
    <property type="project" value="InterPro"/>
</dbReference>
<organism evidence="2 3">
    <name type="scientific">Nocardioides currus</name>
    <dbReference type="NCBI Taxonomy" id="2133958"/>
    <lineage>
        <taxon>Bacteria</taxon>
        <taxon>Bacillati</taxon>
        <taxon>Actinomycetota</taxon>
        <taxon>Actinomycetes</taxon>
        <taxon>Propionibacteriales</taxon>
        <taxon>Nocardioidaceae</taxon>
        <taxon>Nocardioides</taxon>
    </lineage>
</organism>
<dbReference type="AlphaFoldDB" id="A0A2R7YZ63"/>
<reference evidence="2 3" key="1">
    <citation type="submission" date="2018-03" db="EMBL/GenBank/DDBJ databases">
        <authorList>
            <person name="Keele B.F."/>
        </authorList>
    </citation>
    <scope>NUCLEOTIDE SEQUENCE [LARGE SCALE GENOMIC DNA]</scope>
    <source>
        <strain evidence="2 3">IB-3</strain>
    </source>
</reference>
<feature type="domain" description="HTH marR-type" evidence="1">
    <location>
        <begin position="15"/>
        <end position="148"/>
    </location>
</feature>
<dbReference type="OrthoDB" id="9804055at2"/>
<sequence>MLSIMPTTQAVVRTDAGLAAELRVGVMRLRRRLAGERHPDNDLSLGQMAVLGLLLRRGDLTIGELARLERVQPPSMTRTVTCLEELGNVTRRPHETDGRVVVVALTEHGREVVLADRKRRDAWLAVQLTHLTAEERDALRRAAPILDRLSQAD</sequence>
<dbReference type="EMBL" id="PYXZ01000002">
    <property type="protein sequence ID" value="PUA81655.1"/>
    <property type="molecule type" value="Genomic_DNA"/>
</dbReference>
<dbReference type="PROSITE" id="PS50995">
    <property type="entry name" value="HTH_MARR_2"/>
    <property type="match status" value="1"/>
</dbReference>
<name>A0A2R7YZ63_9ACTN</name>
<evidence type="ECO:0000313" key="3">
    <source>
        <dbReference type="Proteomes" id="UP000244867"/>
    </source>
</evidence>
<dbReference type="SUPFAM" id="SSF46785">
    <property type="entry name" value="Winged helix' DNA-binding domain"/>
    <property type="match status" value="1"/>
</dbReference>
<accession>A0A2R7YZ63</accession>
<dbReference type="InterPro" id="IPR052526">
    <property type="entry name" value="HTH-type_Bedaq_tolerance"/>
</dbReference>
<gene>
    <name evidence="2" type="ORF">C7S10_06165</name>
</gene>
<dbReference type="InterPro" id="IPR036390">
    <property type="entry name" value="WH_DNA-bd_sf"/>
</dbReference>
<dbReference type="InterPro" id="IPR036388">
    <property type="entry name" value="WH-like_DNA-bd_sf"/>
</dbReference>
<dbReference type="Gene3D" id="1.10.287.100">
    <property type="match status" value="1"/>
</dbReference>
<evidence type="ECO:0000313" key="2">
    <source>
        <dbReference type="EMBL" id="PUA81655.1"/>
    </source>
</evidence>
<protein>
    <submittedName>
        <fullName evidence="2">MarR family transcriptional regulator</fullName>
    </submittedName>
</protein>
<dbReference type="Pfam" id="PF01047">
    <property type="entry name" value="MarR"/>
    <property type="match status" value="1"/>
</dbReference>
<keyword evidence="3" id="KW-1185">Reference proteome</keyword>
<evidence type="ECO:0000259" key="1">
    <source>
        <dbReference type="PROSITE" id="PS50995"/>
    </source>
</evidence>
<dbReference type="PANTHER" id="PTHR39515:SF2">
    <property type="entry name" value="HTH-TYPE TRANSCRIPTIONAL REGULATOR RV0880"/>
    <property type="match status" value="1"/>
</dbReference>
<dbReference type="Gene3D" id="1.10.10.10">
    <property type="entry name" value="Winged helix-like DNA-binding domain superfamily/Winged helix DNA-binding domain"/>
    <property type="match status" value="1"/>
</dbReference>